<dbReference type="AlphaFoldDB" id="A0A1M6B7W3"/>
<evidence type="ECO:0000313" key="1">
    <source>
        <dbReference type="EMBL" id="SHI44805.1"/>
    </source>
</evidence>
<dbReference type="RefSeq" id="WP_073605341.1">
    <property type="nucleotide sequence ID" value="NZ_FQXZ01000040.1"/>
</dbReference>
<gene>
    <name evidence="1" type="ORF">VA7868_03733</name>
</gene>
<dbReference type="EMBL" id="FQXZ01000040">
    <property type="protein sequence ID" value="SHI44805.1"/>
    <property type="molecule type" value="Genomic_DNA"/>
</dbReference>
<reference evidence="1 2" key="1">
    <citation type="submission" date="2016-11" db="EMBL/GenBank/DDBJ databases">
        <authorList>
            <person name="Jaros S."/>
            <person name="Januszkiewicz K."/>
            <person name="Wedrychowicz H."/>
        </authorList>
    </citation>
    <scope>NUCLEOTIDE SEQUENCE [LARGE SCALE GENOMIC DNA]</scope>
    <source>
        <strain evidence="1 2">CECT 7868</strain>
    </source>
</reference>
<dbReference type="OrthoDB" id="5864210at2"/>
<accession>A0A1M6B7W3</accession>
<evidence type="ECO:0000313" key="2">
    <source>
        <dbReference type="Proteomes" id="UP000184608"/>
    </source>
</evidence>
<dbReference type="Proteomes" id="UP000184608">
    <property type="component" value="Unassembled WGS sequence"/>
</dbReference>
<keyword evidence="2" id="KW-1185">Reference proteome</keyword>
<dbReference type="STRING" id="1216006.VA7868_03733"/>
<protein>
    <submittedName>
        <fullName evidence="1">Uncharacterized protein</fullName>
    </submittedName>
</protein>
<organism evidence="1 2">
    <name type="scientific">Vibrio aerogenes CECT 7868</name>
    <dbReference type="NCBI Taxonomy" id="1216006"/>
    <lineage>
        <taxon>Bacteria</taxon>
        <taxon>Pseudomonadati</taxon>
        <taxon>Pseudomonadota</taxon>
        <taxon>Gammaproteobacteria</taxon>
        <taxon>Vibrionales</taxon>
        <taxon>Vibrionaceae</taxon>
        <taxon>Vibrio</taxon>
    </lineage>
</organism>
<name>A0A1M6B7W3_9VIBR</name>
<sequence>MTQTTLTEVHQGIVDRLKDAFTGITVETYSPTTDFAAKAPALLVELNSFPLAKDAGDYRYPADCCFTIHCVTKKDQPLVELWEMAASVAQLIYSNGFWVSGGVMERPHTLKAHADKPRYQDQVDYESRVVSWRQTIYLGEPKPVKEGIVVKEAYLGYAPGRETPPIESYMRMRDGELPDF</sequence>
<proteinExistence type="predicted"/>